<dbReference type="InterPro" id="IPR005320">
    <property type="entry name" value="Peptidase_S51"/>
</dbReference>
<keyword evidence="6" id="KW-0645">Protease</keyword>
<evidence type="ECO:0000256" key="5">
    <source>
        <dbReference type="ARBA" id="ARBA00015719"/>
    </source>
</evidence>
<dbReference type="SUPFAM" id="SSF52317">
    <property type="entry name" value="Class I glutamine amidotransferase-like"/>
    <property type="match status" value="1"/>
</dbReference>
<dbReference type="PANTHER" id="PTHR36175">
    <property type="entry name" value="CYANOPHYCINASE"/>
    <property type="match status" value="1"/>
</dbReference>
<dbReference type="NCBIfam" id="TIGR02069">
    <property type="entry name" value="cyanophycinase"/>
    <property type="match status" value="1"/>
</dbReference>
<comment type="function">
    <text evidence="2">Exopeptidase that catalyzes the hydrolytic cleavage of multi-L-arginyl-poly-L-aspartic acid (cyanophycin; a water-insoluble reserve polymer) into aspartate-arginine dipeptides.</text>
</comment>
<evidence type="ECO:0000313" key="10">
    <source>
        <dbReference type="EMBL" id="SVA49676.1"/>
    </source>
</evidence>
<dbReference type="Gene3D" id="3.40.50.880">
    <property type="match status" value="1"/>
</dbReference>
<dbReference type="InterPro" id="IPR029062">
    <property type="entry name" value="Class_I_gatase-like"/>
</dbReference>
<dbReference type="Pfam" id="PF03575">
    <property type="entry name" value="Peptidase_S51"/>
    <property type="match status" value="1"/>
</dbReference>
<evidence type="ECO:0000256" key="4">
    <source>
        <dbReference type="ARBA" id="ARBA00013115"/>
    </source>
</evidence>
<dbReference type="InterPro" id="IPR011811">
    <property type="entry name" value="Peptidase_S51_cyanophycinase"/>
</dbReference>
<dbReference type="EMBL" id="UINC01011235">
    <property type="protein sequence ID" value="SVA49676.1"/>
    <property type="molecule type" value="Genomic_DNA"/>
</dbReference>
<dbReference type="EC" id="3.4.15.6" evidence="4"/>
<dbReference type="AlphaFoldDB" id="A0A381WAV5"/>
<accession>A0A381WAV5</accession>
<organism evidence="10">
    <name type="scientific">marine metagenome</name>
    <dbReference type="NCBI Taxonomy" id="408172"/>
    <lineage>
        <taxon>unclassified sequences</taxon>
        <taxon>metagenomes</taxon>
        <taxon>ecological metagenomes</taxon>
    </lineage>
</organism>
<gene>
    <name evidence="10" type="ORF">METZ01_LOCUS102530</name>
</gene>
<comment type="similarity">
    <text evidence="3">Belongs to the peptidase S51 family.</text>
</comment>
<evidence type="ECO:0000256" key="1">
    <source>
        <dbReference type="ARBA" id="ARBA00001092"/>
    </source>
</evidence>
<keyword evidence="7" id="KW-0378">Hydrolase</keyword>
<comment type="catalytic activity">
    <reaction evidence="1">
        <text>[L-4-(L-arginin-2-N-yl)aspartate](n) + H2O = [L-4-(L-arginin-2-N-yl)aspartate](n-1) + L-4-(L-arginin-2-N-yl)aspartate</text>
        <dbReference type="Rhea" id="RHEA:12845"/>
        <dbReference type="Rhea" id="RHEA-COMP:13728"/>
        <dbReference type="Rhea" id="RHEA-COMP:13734"/>
        <dbReference type="ChEBI" id="CHEBI:15377"/>
        <dbReference type="ChEBI" id="CHEBI:137986"/>
        <dbReference type="ChEBI" id="CHEBI:137991"/>
        <dbReference type="EC" id="3.4.15.6"/>
    </reaction>
</comment>
<name>A0A381WAV5_9ZZZZ</name>
<dbReference type="PANTHER" id="PTHR36175:SF1">
    <property type="entry name" value="CYANOPHYCINASE"/>
    <property type="match status" value="1"/>
</dbReference>
<evidence type="ECO:0000256" key="9">
    <source>
        <dbReference type="SAM" id="MobiDB-lite"/>
    </source>
</evidence>
<evidence type="ECO:0000256" key="8">
    <source>
        <dbReference type="ARBA" id="ARBA00022825"/>
    </source>
</evidence>
<feature type="region of interest" description="Disordered" evidence="9">
    <location>
        <begin position="302"/>
        <end position="322"/>
    </location>
</feature>
<dbReference type="CDD" id="cd03145">
    <property type="entry name" value="GAT1_cyanophycinase"/>
    <property type="match status" value="1"/>
</dbReference>
<dbReference type="GO" id="GO:0008236">
    <property type="term" value="F:serine-type peptidase activity"/>
    <property type="evidence" value="ECO:0007669"/>
    <property type="project" value="UniProtKB-KW"/>
</dbReference>
<evidence type="ECO:0000256" key="3">
    <source>
        <dbReference type="ARBA" id="ARBA00006534"/>
    </source>
</evidence>
<proteinExistence type="inferred from homology"/>
<protein>
    <recommendedName>
        <fullName evidence="5">Cyanophycinase</fullName>
        <ecNumber evidence="4">3.4.15.6</ecNumber>
    </recommendedName>
</protein>
<reference evidence="10" key="1">
    <citation type="submission" date="2018-05" db="EMBL/GenBank/DDBJ databases">
        <authorList>
            <person name="Lanie J.A."/>
            <person name="Ng W.-L."/>
            <person name="Kazmierczak K.M."/>
            <person name="Andrzejewski T.M."/>
            <person name="Davidsen T.M."/>
            <person name="Wayne K.J."/>
            <person name="Tettelin H."/>
            <person name="Glass J.I."/>
            <person name="Rusch D."/>
            <person name="Podicherti R."/>
            <person name="Tsui H.-C.T."/>
            <person name="Winkler M.E."/>
        </authorList>
    </citation>
    <scope>NUCLEOTIDE SEQUENCE</scope>
</reference>
<evidence type="ECO:0000256" key="7">
    <source>
        <dbReference type="ARBA" id="ARBA00022801"/>
    </source>
</evidence>
<sequence>MEAGLSIPVGDFLDLLEINTQCSSFSRQEKEMFKPKFYTLIVMTFVVLVGEITAQTSGPSNGSLVIVGGAMRDQGIMQRFMDLAGGSNSPIVVIPTAGGEEDYDQFYSGLKAWRDLGATNMTVLHTTDRSVANSDAFVTAIQEATGVWFPGGRQWRLADSYLDTRTEEELWKLLDRGGVIGGSSAGASIQGSYLVRGDTRTNETMMGDHEVGFGFLTNSAIDQHLLMRNRQFDLVEVINEHPELLGIGIDENTAIVVTGDEFEVVGQSYVAIYDNNRMIGDTGFSYFLAPGDRFDMKTREARRPARAFQPVDRAKPKRWPGG</sequence>
<keyword evidence="8" id="KW-0720">Serine protease</keyword>
<dbReference type="GO" id="GO:0006508">
    <property type="term" value="P:proteolysis"/>
    <property type="evidence" value="ECO:0007669"/>
    <property type="project" value="UniProtKB-KW"/>
</dbReference>
<dbReference type="GO" id="GO:0008241">
    <property type="term" value="F:peptidyl-dipeptidase activity"/>
    <property type="evidence" value="ECO:0007669"/>
    <property type="project" value="UniProtKB-EC"/>
</dbReference>
<evidence type="ECO:0000256" key="2">
    <source>
        <dbReference type="ARBA" id="ARBA00002039"/>
    </source>
</evidence>
<evidence type="ECO:0000256" key="6">
    <source>
        <dbReference type="ARBA" id="ARBA00022670"/>
    </source>
</evidence>